<feature type="chain" id="PRO_5047141072" description="Outer membrane lipoprotein-sorting protein" evidence="1">
    <location>
        <begin position="24"/>
        <end position="251"/>
    </location>
</feature>
<evidence type="ECO:0000313" key="3">
    <source>
        <dbReference type="Proteomes" id="UP001272242"/>
    </source>
</evidence>
<keyword evidence="1" id="KW-0732">Signal</keyword>
<evidence type="ECO:0000313" key="2">
    <source>
        <dbReference type="EMBL" id="MDY3563021.1"/>
    </source>
</evidence>
<accession>A0ABU5FB17</accession>
<sequence>MKHLRHAVLALGFVFAVIAPARADDAAEARKLIEKAVKAHGGQDILDKFGGAVSKLKGTFYGQGDGLAMTGEVSVAGSDKQRIDLEIDAGGQKLPIVIVVAGDKGWAKVVKDVKEFDKDELAEAKEQAYASWVTNLAPLKDKQFTFATTGEIKVENRPALGVKVSSKGHRDIDLYFDKETGLLVKSETRVKDDATGQEVTEESFPSEYKEVQGTKQAMKFLTKRDGKKFIEGEVTSLELVEKPDASAFTKP</sequence>
<keyword evidence="3" id="KW-1185">Reference proteome</keyword>
<gene>
    <name evidence="2" type="ORF">R5W23_004504</name>
</gene>
<organism evidence="2 3">
    <name type="scientific">Gemmata algarum</name>
    <dbReference type="NCBI Taxonomy" id="2975278"/>
    <lineage>
        <taxon>Bacteria</taxon>
        <taxon>Pseudomonadati</taxon>
        <taxon>Planctomycetota</taxon>
        <taxon>Planctomycetia</taxon>
        <taxon>Gemmatales</taxon>
        <taxon>Gemmataceae</taxon>
        <taxon>Gemmata</taxon>
    </lineage>
</organism>
<proteinExistence type="predicted"/>
<feature type="signal peptide" evidence="1">
    <location>
        <begin position="1"/>
        <end position="23"/>
    </location>
</feature>
<dbReference type="EMBL" id="JAXBLV010000229">
    <property type="protein sequence ID" value="MDY3563021.1"/>
    <property type="molecule type" value="Genomic_DNA"/>
</dbReference>
<dbReference type="RefSeq" id="WP_320689283.1">
    <property type="nucleotide sequence ID" value="NZ_JAXBLV010000229.1"/>
</dbReference>
<comment type="caution">
    <text evidence="2">The sequence shown here is derived from an EMBL/GenBank/DDBJ whole genome shotgun (WGS) entry which is preliminary data.</text>
</comment>
<evidence type="ECO:0000256" key="1">
    <source>
        <dbReference type="SAM" id="SignalP"/>
    </source>
</evidence>
<reference evidence="3" key="1">
    <citation type="journal article" date="2023" name="Mar. Drugs">
        <title>Gemmata algarum, a Novel Planctomycete Isolated from an Algal Mat, Displays Antimicrobial Activity.</title>
        <authorList>
            <person name="Kumar G."/>
            <person name="Kallscheuer N."/>
            <person name="Kashif M."/>
            <person name="Ahamad S."/>
            <person name="Jagadeeshwari U."/>
            <person name="Pannikurungottu S."/>
            <person name="Haufschild T."/>
            <person name="Kabuu M."/>
            <person name="Sasikala C."/>
            <person name="Jogler C."/>
            <person name="Ramana C."/>
        </authorList>
    </citation>
    <scope>NUCLEOTIDE SEQUENCE [LARGE SCALE GENOMIC DNA]</scope>
    <source>
        <strain evidence="3">JC673</strain>
    </source>
</reference>
<name>A0ABU5FB17_9BACT</name>
<dbReference type="Proteomes" id="UP001272242">
    <property type="component" value="Unassembled WGS sequence"/>
</dbReference>
<protein>
    <recommendedName>
        <fullName evidence="4">Outer membrane lipoprotein-sorting protein</fullName>
    </recommendedName>
</protein>
<evidence type="ECO:0008006" key="4">
    <source>
        <dbReference type="Google" id="ProtNLM"/>
    </source>
</evidence>